<dbReference type="Proteomes" id="UP000636800">
    <property type="component" value="Chromosome 2"/>
</dbReference>
<protein>
    <submittedName>
        <fullName evidence="1">Uncharacterized protein</fullName>
    </submittedName>
</protein>
<name>A0A835V9H3_VANPL</name>
<dbReference type="AlphaFoldDB" id="A0A835V9H3"/>
<organism evidence="1 2">
    <name type="scientific">Vanilla planifolia</name>
    <name type="common">Vanilla</name>
    <dbReference type="NCBI Taxonomy" id="51239"/>
    <lineage>
        <taxon>Eukaryota</taxon>
        <taxon>Viridiplantae</taxon>
        <taxon>Streptophyta</taxon>
        <taxon>Embryophyta</taxon>
        <taxon>Tracheophyta</taxon>
        <taxon>Spermatophyta</taxon>
        <taxon>Magnoliopsida</taxon>
        <taxon>Liliopsida</taxon>
        <taxon>Asparagales</taxon>
        <taxon>Orchidaceae</taxon>
        <taxon>Vanilloideae</taxon>
        <taxon>Vanilleae</taxon>
        <taxon>Vanilla</taxon>
    </lineage>
</organism>
<sequence length="125" mass="13682">MSPYSGEEAFDVLYSEIEELIKLVISDEQDEGSWETGRVPLRPVKGNRAQIYPKAFVDANWDGSSENRAATRNREVYGGRSGEWGKSDPSRGRATRTAEAVAGRGTGVFIPKSAAYGGRAFGNRH</sequence>
<evidence type="ECO:0000313" key="2">
    <source>
        <dbReference type="Proteomes" id="UP000636800"/>
    </source>
</evidence>
<dbReference type="OrthoDB" id="4062651at2759"/>
<evidence type="ECO:0000313" key="1">
    <source>
        <dbReference type="EMBL" id="KAG0492489.1"/>
    </source>
</evidence>
<reference evidence="1 2" key="1">
    <citation type="journal article" date="2020" name="Nat. Food">
        <title>A phased Vanilla planifolia genome enables genetic improvement of flavour and production.</title>
        <authorList>
            <person name="Hasing T."/>
            <person name="Tang H."/>
            <person name="Brym M."/>
            <person name="Khazi F."/>
            <person name="Huang T."/>
            <person name="Chambers A.H."/>
        </authorList>
    </citation>
    <scope>NUCLEOTIDE SEQUENCE [LARGE SCALE GENOMIC DNA]</scope>
    <source>
        <tissue evidence="1">Leaf</tissue>
    </source>
</reference>
<proteinExistence type="predicted"/>
<comment type="caution">
    <text evidence="1">The sequence shown here is derived from an EMBL/GenBank/DDBJ whole genome shotgun (WGS) entry which is preliminary data.</text>
</comment>
<keyword evidence="2" id="KW-1185">Reference proteome</keyword>
<gene>
    <name evidence="1" type="ORF">HPP92_005887</name>
</gene>
<accession>A0A835V9H3</accession>
<dbReference type="EMBL" id="JADCNL010000002">
    <property type="protein sequence ID" value="KAG0492489.1"/>
    <property type="molecule type" value="Genomic_DNA"/>
</dbReference>